<evidence type="ECO:0000313" key="2">
    <source>
        <dbReference type="Proteomes" id="UP001374584"/>
    </source>
</evidence>
<accession>A0AAN9NTQ9</accession>
<organism evidence="1 2">
    <name type="scientific">Phaseolus coccineus</name>
    <name type="common">Scarlet runner bean</name>
    <name type="synonym">Phaseolus multiflorus</name>
    <dbReference type="NCBI Taxonomy" id="3886"/>
    <lineage>
        <taxon>Eukaryota</taxon>
        <taxon>Viridiplantae</taxon>
        <taxon>Streptophyta</taxon>
        <taxon>Embryophyta</taxon>
        <taxon>Tracheophyta</taxon>
        <taxon>Spermatophyta</taxon>
        <taxon>Magnoliopsida</taxon>
        <taxon>eudicotyledons</taxon>
        <taxon>Gunneridae</taxon>
        <taxon>Pentapetalae</taxon>
        <taxon>rosids</taxon>
        <taxon>fabids</taxon>
        <taxon>Fabales</taxon>
        <taxon>Fabaceae</taxon>
        <taxon>Papilionoideae</taxon>
        <taxon>50 kb inversion clade</taxon>
        <taxon>NPAAA clade</taxon>
        <taxon>indigoferoid/millettioid clade</taxon>
        <taxon>Phaseoleae</taxon>
        <taxon>Phaseolus</taxon>
    </lineage>
</organism>
<name>A0AAN9NTQ9_PHACN</name>
<dbReference type="AlphaFoldDB" id="A0AAN9NTQ9"/>
<dbReference type="Proteomes" id="UP001374584">
    <property type="component" value="Unassembled WGS sequence"/>
</dbReference>
<comment type="caution">
    <text evidence="1">The sequence shown here is derived from an EMBL/GenBank/DDBJ whole genome shotgun (WGS) entry which is preliminary data.</text>
</comment>
<evidence type="ECO:0000313" key="1">
    <source>
        <dbReference type="EMBL" id="KAK7378747.1"/>
    </source>
</evidence>
<keyword evidence="2" id="KW-1185">Reference proteome</keyword>
<protein>
    <submittedName>
        <fullName evidence="1">Uncharacterized protein</fullName>
    </submittedName>
</protein>
<gene>
    <name evidence="1" type="ORF">VNO80_04194</name>
</gene>
<reference evidence="1 2" key="1">
    <citation type="submission" date="2024-01" db="EMBL/GenBank/DDBJ databases">
        <title>The genomes of 5 underutilized Papilionoideae crops provide insights into root nodulation and disease resistanc.</title>
        <authorList>
            <person name="Jiang F."/>
        </authorList>
    </citation>
    <scope>NUCLEOTIDE SEQUENCE [LARGE SCALE GENOMIC DNA]</scope>
    <source>
        <strain evidence="1">JINMINGXINNONG_FW02</strain>
        <tissue evidence="1">Leaves</tissue>
    </source>
</reference>
<dbReference type="EMBL" id="JAYMYR010000002">
    <property type="protein sequence ID" value="KAK7378747.1"/>
    <property type="molecule type" value="Genomic_DNA"/>
</dbReference>
<proteinExistence type="predicted"/>
<sequence length="136" mass="13795">MALVGVRADNLIYSGSVQAQLSAKSWVGETLIFDPVADVATQLWFDGYGGATNRVEGSGRACGGYNGEAGGEQVGVSVGANLSAMSTVAHDAVEECARGSDDVTFLKTSEAGIVGLQNVVAGAIVDARTEARDGAL</sequence>